<sequence length="37" mass="4262">MIQVDANHRKWGSLSPDDSTLILTKQFRTCFADAFFT</sequence>
<dbReference type="AlphaFoldDB" id="A0A0E9P5U8"/>
<accession>A0A0E9P5U8</accession>
<reference evidence="1" key="1">
    <citation type="submission" date="2014-11" db="EMBL/GenBank/DDBJ databases">
        <authorList>
            <person name="Amaro Gonzalez C."/>
        </authorList>
    </citation>
    <scope>NUCLEOTIDE SEQUENCE</scope>
</reference>
<evidence type="ECO:0000313" key="1">
    <source>
        <dbReference type="EMBL" id="JAG99920.1"/>
    </source>
</evidence>
<name>A0A0E9P5U8_ANGAN</name>
<reference evidence="1" key="2">
    <citation type="journal article" date="2015" name="Fish Shellfish Immunol.">
        <title>Early steps in the European eel (Anguilla anguilla)-Vibrio vulnificus interaction in the gills: Role of the RtxA13 toxin.</title>
        <authorList>
            <person name="Callol A."/>
            <person name="Pajuelo D."/>
            <person name="Ebbesson L."/>
            <person name="Teles M."/>
            <person name="MacKenzie S."/>
            <person name="Amaro C."/>
        </authorList>
    </citation>
    <scope>NUCLEOTIDE SEQUENCE</scope>
</reference>
<dbReference type="EMBL" id="GBXM01108656">
    <property type="protein sequence ID" value="JAG99920.1"/>
    <property type="molecule type" value="Transcribed_RNA"/>
</dbReference>
<protein>
    <submittedName>
        <fullName evidence="1">Uncharacterized protein</fullName>
    </submittedName>
</protein>
<organism evidence="1">
    <name type="scientific">Anguilla anguilla</name>
    <name type="common">European freshwater eel</name>
    <name type="synonym">Muraena anguilla</name>
    <dbReference type="NCBI Taxonomy" id="7936"/>
    <lineage>
        <taxon>Eukaryota</taxon>
        <taxon>Metazoa</taxon>
        <taxon>Chordata</taxon>
        <taxon>Craniata</taxon>
        <taxon>Vertebrata</taxon>
        <taxon>Euteleostomi</taxon>
        <taxon>Actinopterygii</taxon>
        <taxon>Neopterygii</taxon>
        <taxon>Teleostei</taxon>
        <taxon>Anguilliformes</taxon>
        <taxon>Anguillidae</taxon>
        <taxon>Anguilla</taxon>
    </lineage>
</organism>
<proteinExistence type="predicted"/>